<accession>A0A192D457</accession>
<organism evidence="1 2">
    <name type="scientific">Erythrobacter neustonensis</name>
    <dbReference type="NCBI Taxonomy" id="1112"/>
    <lineage>
        <taxon>Bacteria</taxon>
        <taxon>Pseudomonadati</taxon>
        <taxon>Pseudomonadota</taxon>
        <taxon>Alphaproteobacteria</taxon>
        <taxon>Sphingomonadales</taxon>
        <taxon>Erythrobacteraceae</taxon>
        <taxon>Erythrobacter/Porphyrobacter group</taxon>
        <taxon>Erythrobacter</taxon>
    </lineage>
</organism>
<gene>
    <name evidence="1" type="ORF">A9D12_07980</name>
</gene>
<dbReference type="STRING" id="1112.A9D12_07980"/>
<protein>
    <submittedName>
        <fullName evidence="1">Uncharacterized protein</fullName>
    </submittedName>
</protein>
<dbReference type="Proteomes" id="UP000078263">
    <property type="component" value="Chromosome"/>
</dbReference>
<reference evidence="1 2" key="1">
    <citation type="submission" date="2016-05" db="EMBL/GenBank/DDBJ databases">
        <title>Compelete Genome Sequence of Bacteriochlorophyll-Synthesizing Bacterium Porphyrobacter neustonensis DSM 9434.</title>
        <authorList>
            <person name="Shi X.-L."/>
            <person name="Wu Y.-H."/>
            <person name="Cheng H."/>
            <person name="Xu L."/>
            <person name="Zhang X.-Q."/>
            <person name="Wang C.-S."/>
            <person name="Xu X.-W."/>
        </authorList>
    </citation>
    <scope>NUCLEOTIDE SEQUENCE [LARGE SCALE GENOMIC DNA]</scope>
    <source>
        <strain evidence="1 2">DSM 9434</strain>
    </source>
</reference>
<dbReference type="EMBL" id="CP016033">
    <property type="protein sequence ID" value="ANK12895.1"/>
    <property type="molecule type" value="Genomic_DNA"/>
</dbReference>
<keyword evidence="2" id="KW-1185">Reference proteome</keyword>
<dbReference type="AlphaFoldDB" id="A0A192D457"/>
<evidence type="ECO:0000313" key="1">
    <source>
        <dbReference type="EMBL" id="ANK12895.1"/>
    </source>
</evidence>
<dbReference type="RefSeq" id="WP_068350805.1">
    <property type="nucleotide sequence ID" value="NZ_CP016033.1"/>
</dbReference>
<name>A0A192D457_9SPHN</name>
<dbReference type="OrthoDB" id="7630538at2"/>
<evidence type="ECO:0000313" key="2">
    <source>
        <dbReference type="Proteomes" id="UP000078263"/>
    </source>
</evidence>
<proteinExistence type="predicted"/>
<sequence>MDVEKIIEGLPRRTPEQRKQMRLNAIEQSESADPKKAAEAQQFLSALAEMEATEHAELIAEVAGMEPAARVIKAFKAEPMTDTEQKLIQVLLDNPHSTSGELTEKIGWKGMSWHLHFGTMCANRGVYLGQPPKATTPNGKFYTGILADFDNATSRFTMKPDVAAAFAQLGLKGKH</sequence>
<dbReference type="KEGG" id="pns:A9D12_07980"/>